<dbReference type="PROSITE" id="PS00678">
    <property type="entry name" value="WD_REPEATS_1"/>
    <property type="match status" value="1"/>
</dbReference>
<dbReference type="InterPro" id="IPR015943">
    <property type="entry name" value="WD40/YVTN_repeat-like_dom_sf"/>
</dbReference>
<dbReference type="eggNOG" id="KOG0294">
    <property type="taxonomic scope" value="Eukaryota"/>
</dbReference>
<evidence type="ECO:0000256" key="3">
    <source>
        <dbReference type="PROSITE-ProRule" id="PRU00221"/>
    </source>
</evidence>
<dbReference type="Gene3D" id="2.130.10.10">
    <property type="entry name" value="YVTN repeat-like/Quinoprotein amine dehydrogenase"/>
    <property type="match status" value="1"/>
</dbReference>
<feature type="compositionally biased region" description="Basic and acidic residues" evidence="4">
    <location>
        <begin position="379"/>
        <end position="397"/>
    </location>
</feature>
<keyword evidence="1 3" id="KW-0853">WD repeat</keyword>
<dbReference type="InterPro" id="IPR019775">
    <property type="entry name" value="WD40_repeat_CS"/>
</dbReference>
<reference evidence="5 6" key="1">
    <citation type="submission" date="2012-04" db="EMBL/GenBank/DDBJ databases">
        <title>The Genome Sequence of Saprolegnia declina VS20.</title>
        <authorList>
            <consortium name="The Broad Institute Genome Sequencing Platform"/>
            <person name="Russ C."/>
            <person name="Nusbaum C."/>
            <person name="Tyler B."/>
            <person name="van West P."/>
            <person name="Dieguez-Uribeondo J."/>
            <person name="de Bruijn I."/>
            <person name="Tripathy S."/>
            <person name="Jiang R."/>
            <person name="Young S.K."/>
            <person name="Zeng Q."/>
            <person name="Gargeya S."/>
            <person name="Fitzgerald M."/>
            <person name="Haas B."/>
            <person name="Abouelleil A."/>
            <person name="Alvarado L."/>
            <person name="Arachchi H.M."/>
            <person name="Berlin A."/>
            <person name="Chapman S.B."/>
            <person name="Goldberg J."/>
            <person name="Griggs A."/>
            <person name="Gujja S."/>
            <person name="Hansen M."/>
            <person name="Howarth C."/>
            <person name="Imamovic A."/>
            <person name="Larimer J."/>
            <person name="McCowen C."/>
            <person name="Montmayeur A."/>
            <person name="Murphy C."/>
            <person name="Neiman D."/>
            <person name="Pearson M."/>
            <person name="Priest M."/>
            <person name="Roberts A."/>
            <person name="Saif S."/>
            <person name="Shea T."/>
            <person name="Sisk P."/>
            <person name="Sykes S."/>
            <person name="Wortman J."/>
            <person name="Nusbaum C."/>
            <person name="Birren B."/>
        </authorList>
    </citation>
    <scope>NUCLEOTIDE SEQUENCE [LARGE SCALE GENOMIC DNA]</scope>
    <source>
        <strain evidence="5 6">VS20</strain>
    </source>
</reference>
<evidence type="ECO:0000256" key="1">
    <source>
        <dbReference type="ARBA" id="ARBA00022574"/>
    </source>
</evidence>
<dbReference type="GeneID" id="19947707"/>
<name>T0QPB2_SAPDV</name>
<dbReference type="VEuPathDB" id="FungiDB:SDRG_06980"/>
<dbReference type="InParanoid" id="T0QPB2"/>
<dbReference type="PANTHER" id="PTHR44675">
    <property type="entry name" value="PAK1 INTERACTING PROTEIN 1"/>
    <property type="match status" value="1"/>
</dbReference>
<accession>T0QPB2</accession>
<dbReference type="PROSITE" id="PS50294">
    <property type="entry name" value="WD_REPEATS_REGION"/>
    <property type="match status" value="1"/>
</dbReference>
<feature type="compositionally biased region" description="Basic and acidic residues" evidence="4">
    <location>
        <begin position="328"/>
        <end position="342"/>
    </location>
</feature>
<evidence type="ECO:0000313" key="5">
    <source>
        <dbReference type="EMBL" id="EQC35700.1"/>
    </source>
</evidence>
<dbReference type="InterPro" id="IPR036322">
    <property type="entry name" value="WD40_repeat_dom_sf"/>
</dbReference>
<dbReference type="EMBL" id="JH767150">
    <property type="protein sequence ID" value="EQC35700.1"/>
    <property type="molecule type" value="Genomic_DNA"/>
</dbReference>
<dbReference type="SUPFAM" id="SSF50978">
    <property type="entry name" value="WD40 repeat-like"/>
    <property type="match status" value="1"/>
</dbReference>
<feature type="region of interest" description="Disordered" evidence="4">
    <location>
        <begin position="327"/>
        <end position="415"/>
    </location>
</feature>
<protein>
    <submittedName>
        <fullName evidence="5">Uncharacterized protein</fullName>
    </submittedName>
</protein>
<dbReference type="PROSITE" id="PS50082">
    <property type="entry name" value="WD_REPEATS_2"/>
    <property type="match status" value="2"/>
</dbReference>
<proteinExistence type="predicted"/>
<dbReference type="OrthoDB" id="308449at2759"/>
<dbReference type="RefSeq" id="XP_008611017.1">
    <property type="nucleotide sequence ID" value="XM_008612795.1"/>
</dbReference>
<feature type="repeat" description="WD" evidence="3">
    <location>
        <begin position="125"/>
        <end position="166"/>
    </location>
</feature>
<gene>
    <name evidence="5" type="ORF">SDRG_06980</name>
</gene>
<dbReference type="AlphaFoldDB" id="T0QPB2"/>
<organism evidence="5 6">
    <name type="scientific">Saprolegnia diclina (strain VS20)</name>
    <dbReference type="NCBI Taxonomy" id="1156394"/>
    <lineage>
        <taxon>Eukaryota</taxon>
        <taxon>Sar</taxon>
        <taxon>Stramenopiles</taxon>
        <taxon>Oomycota</taxon>
        <taxon>Saprolegniomycetes</taxon>
        <taxon>Saprolegniales</taxon>
        <taxon>Saprolegniaceae</taxon>
        <taxon>Saprolegnia</taxon>
    </lineage>
</organism>
<feature type="repeat" description="WD" evidence="3">
    <location>
        <begin position="84"/>
        <end position="124"/>
    </location>
</feature>
<dbReference type="Pfam" id="PF00400">
    <property type="entry name" value="WD40"/>
    <property type="match status" value="3"/>
</dbReference>
<dbReference type="InterPro" id="IPR001680">
    <property type="entry name" value="WD40_rpt"/>
</dbReference>
<dbReference type="InterPro" id="IPR051959">
    <property type="entry name" value="PAK1-Kinase_Regulator"/>
</dbReference>
<keyword evidence="6" id="KW-1185">Reference proteome</keyword>
<keyword evidence="2" id="KW-0677">Repeat</keyword>
<sequence>MAANMLQVVAGTYEGMLYGWETSMDDLLAKKAKLKMIYGYPAHTECIKSIAMMMEHDGKTLLTGSTDEMIKIYNVKRKVEVGILMQHKGAVTCLEYYGKSHVLSGSADNTICIWRTSDWNCVHILGGHKAPVNSIAVHPSGKLAFSVARDKTLRMWNLVKGRSAYIRRLDQEASEVFLSHDGNRYGLVMGRDVSLFGAANADLLAVLEHKKKVNTAAFATTDLVVCGLDDGSFYIHRASGGVVAEVKHASLDARIRCMQIVAKPDETALPFIVLATSKGVVQVWDLADFALDGNDTVAANADVQPIVSTKMYGSALVTALSACKTSHAHGDEEVPEPVVEKKPKAKKPQSTKDIVPTVVVEHEVSGLSKGQKKKAKRKAAMEAEAPKEAAAKDETAAPKKKNKNKKAKKTPTTSN</sequence>
<feature type="compositionally biased region" description="Basic residues" evidence="4">
    <location>
        <begin position="398"/>
        <end position="409"/>
    </location>
</feature>
<evidence type="ECO:0000256" key="2">
    <source>
        <dbReference type="ARBA" id="ARBA00022737"/>
    </source>
</evidence>
<dbReference type="SMART" id="SM00320">
    <property type="entry name" value="WD40"/>
    <property type="match status" value="4"/>
</dbReference>
<evidence type="ECO:0000313" key="6">
    <source>
        <dbReference type="Proteomes" id="UP000030762"/>
    </source>
</evidence>
<dbReference type="PANTHER" id="PTHR44675:SF1">
    <property type="entry name" value="P21-ACTIVATED PROTEIN KINASE-INTERACTING PROTEIN 1"/>
    <property type="match status" value="1"/>
</dbReference>
<dbReference type="Proteomes" id="UP000030762">
    <property type="component" value="Unassembled WGS sequence"/>
</dbReference>
<evidence type="ECO:0000256" key="4">
    <source>
        <dbReference type="SAM" id="MobiDB-lite"/>
    </source>
</evidence>
<dbReference type="OMA" id="GYIKMWR"/>
<dbReference type="STRING" id="1156394.T0QPB2"/>